<evidence type="ECO:0000256" key="7">
    <source>
        <dbReference type="SAM" id="Phobius"/>
    </source>
</evidence>
<dbReference type="EMBL" id="VFRA01000001">
    <property type="protein sequence ID" value="TQO20351.1"/>
    <property type="molecule type" value="Genomic_DNA"/>
</dbReference>
<dbReference type="OrthoDB" id="9781030at2"/>
<evidence type="ECO:0000256" key="5">
    <source>
        <dbReference type="ARBA" id="ARBA00023136"/>
    </source>
</evidence>
<feature type="transmembrane region" description="Helical" evidence="7">
    <location>
        <begin position="159"/>
        <end position="180"/>
    </location>
</feature>
<comment type="caution">
    <text evidence="8">The sequence shown here is derived from an EMBL/GenBank/DDBJ whole genome shotgun (WGS) entry which is preliminary data.</text>
</comment>
<evidence type="ECO:0000313" key="8">
    <source>
        <dbReference type="EMBL" id="TQO20351.1"/>
    </source>
</evidence>
<dbReference type="PANTHER" id="PTHR30213:SF0">
    <property type="entry name" value="UPF0761 MEMBRANE PROTEIN YIHY"/>
    <property type="match status" value="1"/>
</dbReference>
<accession>A0A8H2K9X1</accession>
<dbReference type="NCBIfam" id="TIGR00765">
    <property type="entry name" value="yihY_not_rbn"/>
    <property type="match status" value="1"/>
</dbReference>
<evidence type="ECO:0000256" key="6">
    <source>
        <dbReference type="SAM" id="MobiDB-lite"/>
    </source>
</evidence>
<evidence type="ECO:0000256" key="1">
    <source>
        <dbReference type="ARBA" id="ARBA00004651"/>
    </source>
</evidence>
<keyword evidence="2" id="KW-1003">Cell membrane</keyword>
<reference evidence="8 9" key="1">
    <citation type="submission" date="2019-06" db="EMBL/GenBank/DDBJ databases">
        <title>Sequencing the genomes of 1000 actinobacteria strains.</title>
        <authorList>
            <person name="Klenk H.-P."/>
        </authorList>
    </citation>
    <scope>NUCLEOTIDE SEQUENCE [LARGE SCALE GENOMIC DNA]</scope>
    <source>
        <strain evidence="8 9">DSM 21947</strain>
    </source>
</reference>
<comment type="subcellular location">
    <subcellularLocation>
        <location evidence="1">Cell membrane</location>
        <topology evidence="1">Multi-pass membrane protein</topology>
    </subcellularLocation>
</comment>
<feature type="transmembrane region" description="Helical" evidence="7">
    <location>
        <begin position="236"/>
        <end position="259"/>
    </location>
</feature>
<keyword evidence="3 7" id="KW-0812">Transmembrane</keyword>
<feature type="transmembrane region" description="Helical" evidence="7">
    <location>
        <begin position="200"/>
        <end position="224"/>
    </location>
</feature>
<feature type="transmembrane region" description="Helical" evidence="7">
    <location>
        <begin position="271"/>
        <end position="293"/>
    </location>
</feature>
<name>A0A8H2K9X1_9MICO</name>
<keyword evidence="5 7" id="KW-0472">Membrane</keyword>
<gene>
    <name evidence="8" type="ORF">FB472_1982</name>
</gene>
<protein>
    <submittedName>
        <fullName evidence="8">Membrane protein</fullName>
    </submittedName>
</protein>
<sequence>MATDAGAVKNERVRTASDSQHASNLVTARSEWRYAFRRAFHGFMRHRGIDSAATLAFFSALAILPAALAVVSAFALGQGKDQAAETVLDLAKEVLQPDTVDVLKEPLTQLFSISSPGIALAIGIALSVWSMSSYATAFGRAANSVYEVQEGRRLVKFRGTMLILSAFLLAAFAAITVLLLTTTNVATAIGDAIGVGEPWVAVWSFGRWPVLAALLTVIIAVLYYYTPNLRQERLRWISPGAVFAIVAWGISTAAFGFYVSTIANYDRVYGWLGGALALLIWLYISNLALVAGVEVDAEFTRLRQLLAGIPAENTVQLPLRDTARNLILAERLAADEAKAIAIRERDTSTGSDAK</sequence>
<feature type="transmembrane region" description="Helical" evidence="7">
    <location>
        <begin position="117"/>
        <end position="138"/>
    </location>
</feature>
<evidence type="ECO:0000313" key="9">
    <source>
        <dbReference type="Proteomes" id="UP000316560"/>
    </source>
</evidence>
<dbReference type="RefSeq" id="WP_141990708.1">
    <property type="nucleotide sequence ID" value="NZ_VFRA01000001.1"/>
</dbReference>
<feature type="region of interest" description="Disordered" evidence="6">
    <location>
        <begin position="1"/>
        <end position="20"/>
    </location>
</feature>
<organism evidence="8 9">
    <name type="scientific">Rhodoglobus vestalii</name>
    <dbReference type="NCBI Taxonomy" id="193384"/>
    <lineage>
        <taxon>Bacteria</taxon>
        <taxon>Bacillati</taxon>
        <taxon>Actinomycetota</taxon>
        <taxon>Actinomycetes</taxon>
        <taxon>Micrococcales</taxon>
        <taxon>Microbacteriaceae</taxon>
        <taxon>Rhodoglobus</taxon>
    </lineage>
</organism>
<feature type="transmembrane region" description="Helical" evidence="7">
    <location>
        <begin position="52"/>
        <end position="76"/>
    </location>
</feature>
<dbReference type="Pfam" id="PF03631">
    <property type="entry name" value="Virul_fac_BrkB"/>
    <property type="match status" value="1"/>
</dbReference>
<evidence type="ECO:0000256" key="3">
    <source>
        <dbReference type="ARBA" id="ARBA00022692"/>
    </source>
</evidence>
<dbReference type="PANTHER" id="PTHR30213">
    <property type="entry name" value="INNER MEMBRANE PROTEIN YHJD"/>
    <property type="match status" value="1"/>
</dbReference>
<evidence type="ECO:0000256" key="4">
    <source>
        <dbReference type="ARBA" id="ARBA00022989"/>
    </source>
</evidence>
<dbReference type="AlphaFoldDB" id="A0A8H2K9X1"/>
<keyword evidence="9" id="KW-1185">Reference proteome</keyword>
<dbReference type="Proteomes" id="UP000316560">
    <property type="component" value="Unassembled WGS sequence"/>
</dbReference>
<proteinExistence type="predicted"/>
<keyword evidence="4 7" id="KW-1133">Transmembrane helix</keyword>
<dbReference type="GO" id="GO:0005886">
    <property type="term" value="C:plasma membrane"/>
    <property type="evidence" value="ECO:0007669"/>
    <property type="project" value="UniProtKB-SubCell"/>
</dbReference>
<dbReference type="InterPro" id="IPR017039">
    <property type="entry name" value="Virul_fac_BrkB"/>
</dbReference>
<evidence type="ECO:0000256" key="2">
    <source>
        <dbReference type="ARBA" id="ARBA00022475"/>
    </source>
</evidence>